<dbReference type="RefSeq" id="WP_269257450.1">
    <property type="nucleotide sequence ID" value="NZ_JAKHMK010000029.1"/>
</dbReference>
<comment type="caution">
    <text evidence="1">The sequence shown here is derived from an EMBL/GenBank/DDBJ whole genome shotgun (WGS) entry which is preliminary data.</text>
</comment>
<protein>
    <submittedName>
        <fullName evidence="1">Uncharacterized protein</fullName>
    </submittedName>
</protein>
<proteinExistence type="predicted"/>
<accession>A0ABT4K8Z8</accession>
<keyword evidence="2" id="KW-1185">Reference proteome</keyword>
<gene>
    <name evidence="1" type="ORF">L2504_08720</name>
</gene>
<sequence>MTKPMGTFIENKQQENCPYCHEQSNYYGKAIVGSHDDAGLGLIHCDDGWHLAGWDYYQEASDNLVVACPMCGRDLRSDN</sequence>
<name>A0ABT4K8Z8_9LACO</name>
<dbReference type="EMBL" id="JAKHMS010000030">
    <property type="protein sequence ID" value="MCZ3782210.1"/>
    <property type="molecule type" value="Genomic_DNA"/>
</dbReference>
<organism evidence="1 2">
    <name type="scientific">Limosilactobacillus vaginalis</name>
    <dbReference type="NCBI Taxonomy" id="1633"/>
    <lineage>
        <taxon>Bacteria</taxon>
        <taxon>Bacillati</taxon>
        <taxon>Bacillota</taxon>
        <taxon>Bacilli</taxon>
        <taxon>Lactobacillales</taxon>
        <taxon>Lactobacillaceae</taxon>
        <taxon>Limosilactobacillus</taxon>
    </lineage>
</organism>
<evidence type="ECO:0000313" key="1">
    <source>
        <dbReference type="EMBL" id="MCZ3782210.1"/>
    </source>
</evidence>
<evidence type="ECO:0000313" key="2">
    <source>
        <dbReference type="Proteomes" id="UP001527392"/>
    </source>
</evidence>
<dbReference type="Proteomes" id="UP001527392">
    <property type="component" value="Unassembled WGS sequence"/>
</dbReference>
<reference evidence="1 2" key="1">
    <citation type="submission" date="2022-01" db="EMBL/GenBank/DDBJ databases">
        <title>VMRC isolate genome collection.</title>
        <authorList>
            <person name="France M."/>
            <person name="Rutt L."/>
            <person name="Humphrys M."/>
            <person name="Ravel J."/>
        </authorList>
    </citation>
    <scope>NUCLEOTIDE SEQUENCE [LARGE SCALE GENOMIC DNA]</scope>
    <source>
        <strain evidence="1 2">C0030B4</strain>
    </source>
</reference>